<dbReference type="InterPro" id="IPR000944">
    <property type="entry name" value="Tscrpt_reg_Rrf2"/>
</dbReference>
<organism evidence="2 3">
    <name type="scientific">Clostridium saudiense</name>
    <dbReference type="NCBI Taxonomy" id="1414720"/>
    <lineage>
        <taxon>Bacteria</taxon>
        <taxon>Bacillati</taxon>
        <taxon>Bacillota</taxon>
        <taxon>Clostridia</taxon>
        <taxon>Eubacteriales</taxon>
        <taxon>Clostridiaceae</taxon>
        <taxon>Clostridium</taxon>
    </lineage>
</organism>
<reference evidence="2 3" key="1">
    <citation type="journal article" date="2021" name="Sci. Rep.">
        <title>The distribution of antibiotic resistance genes in chicken gut microbiota commensals.</title>
        <authorList>
            <person name="Juricova H."/>
            <person name="Matiasovicova J."/>
            <person name="Kubasova T."/>
            <person name="Cejkova D."/>
            <person name="Rychlik I."/>
        </authorList>
    </citation>
    <scope>NUCLEOTIDE SEQUENCE [LARGE SCALE GENOMIC DNA]</scope>
    <source>
        <strain evidence="2 3">An435</strain>
    </source>
</reference>
<evidence type="ECO:0000313" key="3">
    <source>
        <dbReference type="Proteomes" id="UP000767334"/>
    </source>
</evidence>
<keyword evidence="3" id="KW-1185">Reference proteome</keyword>
<dbReference type="Gene3D" id="1.10.10.10">
    <property type="entry name" value="Winged helix-like DNA-binding domain superfamily/Winged helix DNA-binding domain"/>
    <property type="match status" value="1"/>
</dbReference>
<dbReference type="InterPro" id="IPR036390">
    <property type="entry name" value="WH_DNA-bd_sf"/>
</dbReference>
<dbReference type="RefSeq" id="WP_133015882.1">
    <property type="nucleotide sequence ID" value="NZ_JACJLL010000099.1"/>
</dbReference>
<dbReference type="Proteomes" id="UP000767334">
    <property type="component" value="Unassembled WGS sequence"/>
</dbReference>
<dbReference type="EMBL" id="JACJLL010000099">
    <property type="protein sequence ID" value="MBM6820270.1"/>
    <property type="molecule type" value="Genomic_DNA"/>
</dbReference>
<evidence type="ECO:0000256" key="1">
    <source>
        <dbReference type="ARBA" id="ARBA00023125"/>
    </source>
</evidence>
<gene>
    <name evidence="2" type="ORF">H6A19_13140</name>
</gene>
<dbReference type="PANTHER" id="PTHR33221">
    <property type="entry name" value="WINGED HELIX-TURN-HELIX TRANSCRIPTIONAL REGULATOR, RRF2 FAMILY"/>
    <property type="match status" value="1"/>
</dbReference>
<dbReference type="PANTHER" id="PTHR33221:SF5">
    <property type="entry name" value="HTH-TYPE TRANSCRIPTIONAL REGULATOR ISCR"/>
    <property type="match status" value="1"/>
</dbReference>
<protein>
    <submittedName>
        <fullName evidence="2">Rrf2 family transcriptional regulator</fullName>
    </submittedName>
</protein>
<name>A0ABS2FI90_9CLOT</name>
<keyword evidence="1" id="KW-0238">DNA-binding</keyword>
<dbReference type="SUPFAM" id="SSF46785">
    <property type="entry name" value="Winged helix' DNA-binding domain"/>
    <property type="match status" value="1"/>
</dbReference>
<dbReference type="NCBIfam" id="TIGR00738">
    <property type="entry name" value="rrf2_super"/>
    <property type="match status" value="1"/>
</dbReference>
<dbReference type="InterPro" id="IPR036388">
    <property type="entry name" value="WH-like_DNA-bd_sf"/>
</dbReference>
<evidence type="ECO:0000313" key="2">
    <source>
        <dbReference type="EMBL" id="MBM6820270.1"/>
    </source>
</evidence>
<comment type="caution">
    <text evidence="2">The sequence shown here is derived from an EMBL/GenBank/DDBJ whole genome shotgun (WGS) entry which is preliminary data.</text>
</comment>
<sequence length="143" mass="16501">MKISTKGRYGIRALIDLVINSECGSVTLKAISERQEISERYLEQIFSLLRKAGLIIGRKGAQGGYTLSKNPNEITIGEILRALEGESLLIDINDDNSNDMERFVNKVIWSEINKKINDYFESITLEYIVEEYRKEKEEIIYYI</sequence>
<proteinExistence type="predicted"/>
<dbReference type="Pfam" id="PF02082">
    <property type="entry name" value="Rrf2"/>
    <property type="match status" value="1"/>
</dbReference>
<accession>A0ABS2FI90</accession>
<dbReference type="PROSITE" id="PS51197">
    <property type="entry name" value="HTH_RRF2_2"/>
    <property type="match status" value="1"/>
</dbReference>